<comment type="caution">
    <text evidence="2">The sequence shown here is derived from an EMBL/GenBank/DDBJ whole genome shotgun (WGS) entry which is preliminary data.</text>
</comment>
<evidence type="ECO:0000256" key="1">
    <source>
        <dbReference type="SAM" id="MobiDB-lite"/>
    </source>
</evidence>
<evidence type="ECO:0008006" key="4">
    <source>
        <dbReference type="Google" id="ProtNLM"/>
    </source>
</evidence>
<proteinExistence type="predicted"/>
<organism evidence="2 3">
    <name type="scientific">Nonomuraea monospora</name>
    <dbReference type="NCBI Taxonomy" id="568818"/>
    <lineage>
        <taxon>Bacteria</taxon>
        <taxon>Bacillati</taxon>
        <taxon>Actinomycetota</taxon>
        <taxon>Actinomycetes</taxon>
        <taxon>Streptosporangiales</taxon>
        <taxon>Streptosporangiaceae</taxon>
        <taxon>Nonomuraea</taxon>
    </lineage>
</organism>
<accession>A0ABN3D4G4</accession>
<evidence type="ECO:0000313" key="2">
    <source>
        <dbReference type="EMBL" id="GAA2219279.1"/>
    </source>
</evidence>
<keyword evidence="3" id="KW-1185">Reference proteome</keyword>
<sequence>MGGWRWTVDRTTRRVDRPVEEHRETTEQEWRDLQQHFELRRGSPAPAERPCGSPCKHGTSAALFCRSPPIKRLALGRSSSTCATAPLGARVHGWLGEVEGLRTSLEAAKTKRASLNRIPADGRAPGRPRHATDRRTCPTEPVNLIKAVELG</sequence>
<dbReference type="EMBL" id="BAAAQX010000075">
    <property type="protein sequence ID" value="GAA2219279.1"/>
    <property type="molecule type" value="Genomic_DNA"/>
</dbReference>
<gene>
    <name evidence="2" type="ORF">GCM10009850_120430</name>
</gene>
<evidence type="ECO:0000313" key="3">
    <source>
        <dbReference type="Proteomes" id="UP001499843"/>
    </source>
</evidence>
<dbReference type="Proteomes" id="UP001499843">
    <property type="component" value="Unassembled WGS sequence"/>
</dbReference>
<reference evidence="2 3" key="1">
    <citation type="journal article" date="2019" name="Int. J. Syst. Evol. Microbiol.">
        <title>The Global Catalogue of Microorganisms (GCM) 10K type strain sequencing project: providing services to taxonomists for standard genome sequencing and annotation.</title>
        <authorList>
            <consortium name="The Broad Institute Genomics Platform"/>
            <consortium name="The Broad Institute Genome Sequencing Center for Infectious Disease"/>
            <person name="Wu L."/>
            <person name="Ma J."/>
        </authorList>
    </citation>
    <scope>NUCLEOTIDE SEQUENCE [LARGE SCALE GENOMIC DNA]</scope>
    <source>
        <strain evidence="2 3">JCM 16114</strain>
    </source>
</reference>
<name>A0ABN3D4G4_9ACTN</name>
<feature type="region of interest" description="Disordered" evidence="1">
    <location>
        <begin position="118"/>
        <end position="142"/>
    </location>
</feature>
<protein>
    <recommendedName>
        <fullName evidence="4">Transposase</fullName>
    </recommendedName>
</protein>